<evidence type="ECO:0000313" key="3">
    <source>
        <dbReference type="Proteomes" id="UP000813824"/>
    </source>
</evidence>
<reference evidence="2" key="1">
    <citation type="journal article" date="2021" name="New Phytol.">
        <title>Evolutionary innovations through gain and loss of genes in the ectomycorrhizal Boletales.</title>
        <authorList>
            <person name="Wu G."/>
            <person name="Miyauchi S."/>
            <person name="Morin E."/>
            <person name="Kuo A."/>
            <person name="Drula E."/>
            <person name="Varga T."/>
            <person name="Kohler A."/>
            <person name="Feng B."/>
            <person name="Cao Y."/>
            <person name="Lipzen A."/>
            <person name="Daum C."/>
            <person name="Hundley H."/>
            <person name="Pangilinan J."/>
            <person name="Johnson J."/>
            <person name="Barry K."/>
            <person name="LaButti K."/>
            <person name="Ng V."/>
            <person name="Ahrendt S."/>
            <person name="Min B."/>
            <person name="Choi I.G."/>
            <person name="Park H."/>
            <person name="Plett J.M."/>
            <person name="Magnuson J."/>
            <person name="Spatafora J.W."/>
            <person name="Nagy L.G."/>
            <person name="Henrissat B."/>
            <person name="Grigoriev I.V."/>
            <person name="Yang Z.L."/>
            <person name="Xu J."/>
            <person name="Martin F.M."/>
        </authorList>
    </citation>
    <scope>NUCLEOTIDE SEQUENCE</scope>
    <source>
        <strain evidence="2">KKN 215</strain>
    </source>
</reference>
<dbReference type="SUPFAM" id="SSF52047">
    <property type="entry name" value="RNI-like"/>
    <property type="match status" value="1"/>
</dbReference>
<name>A0A8K0UQ22_9AGAR</name>
<gene>
    <name evidence="2" type="ORF">BXZ70DRAFT_177966</name>
</gene>
<organism evidence="2 3">
    <name type="scientific">Cristinia sonorae</name>
    <dbReference type="NCBI Taxonomy" id="1940300"/>
    <lineage>
        <taxon>Eukaryota</taxon>
        <taxon>Fungi</taxon>
        <taxon>Dikarya</taxon>
        <taxon>Basidiomycota</taxon>
        <taxon>Agaricomycotina</taxon>
        <taxon>Agaricomycetes</taxon>
        <taxon>Agaricomycetidae</taxon>
        <taxon>Agaricales</taxon>
        <taxon>Pleurotineae</taxon>
        <taxon>Stephanosporaceae</taxon>
        <taxon>Cristinia</taxon>
    </lineage>
</organism>
<dbReference type="AlphaFoldDB" id="A0A8K0UQ22"/>
<accession>A0A8K0UQ22</accession>
<protein>
    <submittedName>
        <fullName evidence="2">Uncharacterized protein</fullName>
    </submittedName>
</protein>
<keyword evidence="3" id="KW-1185">Reference proteome</keyword>
<comment type="caution">
    <text evidence="2">The sequence shown here is derived from an EMBL/GenBank/DDBJ whole genome shotgun (WGS) entry which is preliminary data.</text>
</comment>
<feature type="region of interest" description="Disordered" evidence="1">
    <location>
        <begin position="1"/>
        <end position="21"/>
    </location>
</feature>
<dbReference type="OrthoDB" id="2745898at2759"/>
<evidence type="ECO:0000313" key="2">
    <source>
        <dbReference type="EMBL" id="KAH8100235.1"/>
    </source>
</evidence>
<dbReference type="EMBL" id="JAEVFJ010000016">
    <property type="protein sequence ID" value="KAH8100235.1"/>
    <property type="molecule type" value="Genomic_DNA"/>
</dbReference>
<dbReference type="Proteomes" id="UP000813824">
    <property type="component" value="Unassembled WGS sequence"/>
</dbReference>
<proteinExistence type="predicted"/>
<sequence length="487" mass="54649">MSSTTTTTTTTTTDSTDELPMKLKSSFTPDLPQEIVDLIIDNLQDDPLALRACALTAHNWVHRSRRHLHSRIRIGEYYINLARYSCPQTAQYVREMDLYMVRTNRGRQRTTTEHVWQMLQRFPNLTALVMRDFEFYRLTPEKRDILFGITANLRSLDLHGVFFENAPDFLTTVDACGPLLRSLSLHDVKFYTSPSVTRAEEECINYLEELQVAGKALPGSGLHSLTVGTSALPFEKAMNVWIGALTRRGLLKTLTLSKDVPNDCAGTLAAVGPSPIDLRLARCNLRAQKPSQTGIEVCTNIRSLTFITSMLVPPRTSDQSCIIPFLQQLPSTSTTPPPSPSRPSPLIIPSRLSPTHTPLPPLRTITFELHWSDKDAIDVDFLTEIDHILSSRKDTFGAVQDVVFTIHKHLSLRPQNRISDSRFNGPFADARSLPQRATEFKMFLRKCLGTHLKGVLARPTCNVKLVFPCDGDVFKVVARGVGEECRH</sequence>
<feature type="compositionally biased region" description="Low complexity" evidence="1">
    <location>
        <begin position="344"/>
        <end position="355"/>
    </location>
</feature>
<feature type="compositionally biased region" description="Low complexity" evidence="1">
    <location>
        <begin position="1"/>
        <end position="14"/>
    </location>
</feature>
<evidence type="ECO:0000256" key="1">
    <source>
        <dbReference type="SAM" id="MobiDB-lite"/>
    </source>
</evidence>
<feature type="region of interest" description="Disordered" evidence="1">
    <location>
        <begin position="329"/>
        <end position="355"/>
    </location>
</feature>